<feature type="transmembrane region" description="Helical" evidence="10">
    <location>
        <begin position="546"/>
        <end position="567"/>
    </location>
</feature>
<feature type="transmembrane region" description="Helical" evidence="10">
    <location>
        <begin position="180"/>
        <end position="199"/>
    </location>
</feature>
<evidence type="ECO:0000256" key="4">
    <source>
        <dbReference type="ARBA" id="ARBA00022989"/>
    </source>
</evidence>
<gene>
    <name evidence="12" type="primary">slc6a5</name>
</gene>
<feature type="binding site" evidence="6">
    <location>
        <position position="493"/>
    </location>
    <ligand>
        <name>Na(+)</name>
        <dbReference type="ChEBI" id="CHEBI:29101"/>
        <label>1</label>
    </ligand>
</feature>
<comment type="similarity">
    <text evidence="8">Belongs to the sodium:neurotransmitter symporter (SNF) (TC 2.A.22) family.</text>
</comment>
<organism evidence="11 12">
    <name type="scientific">Chanos chanos</name>
    <name type="common">Milkfish</name>
    <name type="synonym">Mugil chanos</name>
    <dbReference type="NCBI Taxonomy" id="29144"/>
    <lineage>
        <taxon>Eukaryota</taxon>
        <taxon>Metazoa</taxon>
        <taxon>Chordata</taxon>
        <taxon>Craniata</taxon>
        <taxon>Vertebrata</taxon>
        <taxon>Euteleostomi</taxon>
        <taxon>Actinopterygii</taxon>
        <taxon>Neopterygii</taxon>
        <taxon>Teleostei</taxon>
        <taxon>Ostariophysi</taxon>
        <taxon>Gonorynchiformes</taxon>
        <taxon>Chanidae</taxon>
        <taxon>Chanos</taxon>
    </lineage>
</organism>
<feature type="transmembrane region" description="Helical" evidence="10">
    <location>
        <begin position="663"/>
        <end position="684"/>
    </location>
</feature>
<dbReference type="PANTHER" id="PTHR11616">
    <property type="entry name" value="SODIUM/CHLORIDE DEPENDENT TRANSPORTER"/>
    <property type="match status" value="1"/>
</dbReference>
<dbReference type="PRINTS" id="PR00176">
    <property type="entry name" value="NANEUSMPORT"/>
</dbReference>
<feature type="disulfide bond" evidence="7">
    <location>
        <begin position="293"/>
        <end position="302"/>
    </location>
</feature>
<evidence type="ECO:0000256" key="6">
    <source>
        <dbReference type="PIRSR" id="PIRSR600175-1"/>
    </source>
</evidence>
<protein>
    <recommendedName>
        <fullName evidence="8">Transporter</fullName>
    </recommendedName>
</protein>
<evidence type="ECO:0000256" key="7">
    <source>
        <dbReference type="PIRSR" id="PIRSR600175-2"/>
    </source>
</evidence>
<dbReference type="GO" id="GO:0005886">
    <property type="term" value="C:plasma membrane"/>
    <property type="evidence" value="ECO:0007669"/>
    <property type="project" value="TreeGrafter"/>
</dbReference>
<reference evidence="12" key="1">
    <citation type="submission" date="2025-08" db="UniProtKB">
        <authorList>
            <consortium name="RefSeq"/>
        </authorList>
    </citation>
    <scope>IDENTIFICATION</scope>
</reference>
<keyword evidence="6" id="KW-0915">Sodium</keyword>
<dbReference type="SUPFAM" id="SSF161070">
    <property type="entry name" value="SNF-like"/>
    <property type="match status" value="1"/>
</dbReference>
<feature type="transmembrane region" description="Helical" evidence="10">
    <location>
        <begin position="405"/>
        <end position="438"/>
    </location>
</feature>
<evidence type="ECO:0000256" key="3">
    <source>
        <dbReference type="ARBA" id="ARBA00022692"/>
    </source>
</evidence>
<dbReference type="AlphaFoldDB" id="A0A6J2UNW6"/>
<dbReference type="CTD" id="9152"/>
<evidence type="ECO:0000256" key="10">
    <source>
        <dbReference type="SAM" id="Phobius"/>
    </source>
</evidence>
<feature type="region of interest" description="Disordered" evidence="9">
    <location>
        <begin position="1"/>
        <end position="69"/>
    </location>
</feature>
<evidence type="ECO:0000313" key="11">
    <source>
        <dbReference type="Proteomes" id="UP000504632"/>
    </source>
</evidence>
<keyword evidence="11" id="KW-1185">Reference proteome</keyword>
<evidence type="ECO:0000256" key="1">
    <source>
        <dbReference type="ARBA" id="ARBA00004141"/>
    </source>
</evidence>
<dbReference type="InterPro" id="IPR000175">
    <property type="entry name" value="Na/ntran_symport"/>
</dbReference>
<dbReference type="Pfam" id="PF00209">
    <property type="entry name" value="SNF"/>
    <property type="match status" value="1"/>
</dbReference>
<dbReference type="PROSITE" id="PS00610">
    <property type="entry name" value="NA_NEUROTRAN_SYMP_1"/>
    <property type="match status" value="1"/>
</dbReference>
<feature type="transmembrane region" description="Helical" evidence="10">
    <location>
        <begin position="211"/>
        <end position="233"/>
    </location>
</feature>
<name>A0A6J2UNW6_CHACN</name>
<keyword evidence="5 10" id="KW-0472">Membrane</keyword>
<dbReference type="PROSITE" id="PS50267">
    <property type="entry name" value="NA_NEUROTRAN_SYMP_3"/>
    <property type="match status" value="1"/>
</dbReference>
<keyword evidence="7" id="KW-1015">Disulfide bond</keyword>
<proteinExistence type="inferred from homology"/>
<evidence type="ECO:0000256" key="8">
    <source>
        <dbReference type="RuleBase" id="RU003732"/>
    </source>
</evidence>
<feature type="binding site" evidence="6">
    <location>
        <position position="188"/>
    </location>
    <ligand>
        <name>Na(+)</name>
        <dbReference type="ChEBI" id="CHEBI:29101"/>
        <label>1</label>
    </ligand>
</feature>
<dbReference type="GO" id="GO:0005283">
    <property type="term" value="F:amino acid:sodium symporter activity"/>
    <property type="evidence" value="ECO:0007669"/>
    <property type="project" value="TreeGrafter"/>
</dbReference>
<keyword evidence="3 8" id="KW-0812">Transmembrane</keyword>
<feature type="transmembrane region" description="Helical" evidence="10">
    <location>
        <begin position="376"/>
        <end position="393"/>
    </location>
</feature>
<dbReference type="InParanoid" id="A0A6J2UNW6"/>
<dbReference type="OrthoDB" id="6581954at2759"/>
<dbReference type="RefSeq" id="XP_030620972.1">
    <property type="nucleotide sequence ID" value="XM_030765112.1"/>
</dbReference>
<keyword evidence="2 8" id="KW-0813">Transport</keyword>
<feature type="binding site" evidence="6">
    <location>
        <position position="191"/>
    </location>
    <ligand>
        <name>Na(+)</name>
        <dbReference type="ChEBI" id="CHEBI:29101"/>
        <label>1</label>
    </ligand>
</feature>
<keyword evidence="6" id="KW-0479">Metal-binding</keyword>
<feature type="transmembrane region" description="Helical" evidence="10">
    <location>
        <begin position="254"/>
        <end position="281"/>
    </location>
</feature>
<evidence type="ECO:0000256" key="2">
    <source>
        <dbReference type="ARBA" id="ARBA00022448"/>
    </source>
</evidence>
<evidence type="ECO:0000313" key="12">
    <source>
        <dbReference type="RefSeq" id="XP_030620972.1"/>
    </source>
</evidence>
<evidence type="ECO:0000256" key="9">
    <source>
        <dbReference type="SAM" id="MobiDB-lite"/>
    </source>
</evidence>
<feature type="transmembrane region" description="Helical" evidence="10">
    <location>
        <begin position="696"/>
        <end position="719"/>
    </location>
</feature>
<feature type="transmembrane region" description="Helical" evidence="10">
    <location>
        <begin position="618"/>
        <end position="642"/>
    </location>
</feature>
<feature type="transmembrane region" description="Helical" evidence="10">
    <location>
        <begin position="458"/>
        <end position="475"/>
    </location>
</feature>
<sequence length="782" mass="86432">MLRQPANSPAGYQPQQPEGAVGLTANKPENGQSLSSDTQPASQPPLANERKTFCPTENKPGETEASKVYGTFKNIAPAPVPTQLNSALRKDSSGSAPPQTDGSTTVQGKAMSDAFPQQGTVRSMPEQNNATGNWTSISQTTIVLGTDGNTSVLPGTVTGDDDDDAGGDENKARGNWSNKLDFILSMVGYAVGLGNVWRFPYLAFQNGGGAFLIPYLIMLGLAGIPIFLLEVSLGQFASQGPVSVWKAIPALQGCGIAMLIISVLIAIYYNIIMCWTLYYLFASLKGSLPWANCKNEWNTPECKDKDMLALDACILRDRNITSVRNTTFCLSENAVGNLSKLLNITSDDKNYASPSEEYFKYNVLHISKGIEYPGDIRWPLAACLFLAWLIVYASLAKGIKSSGKVVYFTATFPYVVLVILLIRGVTLPGAGSGILYFITPKWEKLNDAKVWKDAATQIFFSLSAAWGGLITLSSYNKFHNNCYRDTIIVTCTNSATSIFAGFVIFSVIGFMAHVLKVPIEKVADEGPGIAFVVYPEALTRLPVSPFWAIIFFLMLLTLGLDTMFATIETIVTSVSDEYPKYLRKHKPLFTLVCCLCFFVLGFPMITESGMYMLQLVDTYAASYSLVIIAIFELIGVSYIYGLQRFCEDIEMMIGFQPNKFWRLCWAFVTPTILTFILALSLYQWKVMTYEDYVYPTWSMVLGWLMVICSVIWIPIMFVIKMHLAPGSLIERLKLVCSPQPDWGPFLMKHRGDRYKNMIDPLGTSSLGLKLPPKDFQLAAQYQ</sequence>
<feature type="binding site" evidence="6">
    <location>
        <position position="195"/>
    </location>
    <ligand>
        <name>Na(+)</name>
        <dbReference type="ChEBI" id="CHEBI:29101"/>
        <label>1</label>
    </ligand>
</feature>
<dbReference type="GeneID" id="115804600"/>
<feature type="region of interest" description="Disordered" evidence="9">
    <location>
        <begin position="147"/>
        <end position="171"/>
    </location>
</feature>
<dbReference type="GO" id="GO:0089718">
    <property type="term" value="P:amino acid import across plasma membrane"/>
    <property type="evidence" value="ECO:0007669"/>
    <property type="project" value="TreeGrafter"/>
</dbReference>
<feature type="compositionally biased region" description="Polar residues" evidence="9">
    <location>
        <begin position="27"/>
        <end position="41"/>
    </location>
</feature>
<dbReference type="GO" id="GO:0046872">
    <property type="term" value="F:metal ion binding"/>
    <property type="evidence" value="ECO:0007669"/>
    <property type="project" value="UniProtKB-KW"/>
</dbReference>
<keyword evidence="4 10" id="KW-1133">Transmembrane helix</keyword>
<dbReference type="InterPro" id="IPR037272">
    <property type="entry name" value="SNS_sf"/>
</dbReference>
<feature type="transmembrane region" description="Helical" evidence="10">
    <location>
        <begin position="487"/>
        <end position="512"/>
    </location>
</feature>
<feature type="binding site" evidence="6">
    <location>
        <position position="461"/>
    </location>
    <ligand>
        <name>Na(+)</name>
        <dbReference type="ChEBI" id="CHEBI:29101"/>
        <label>1</label>
    </ligand>
</feature>
<dbReference type="Proteomes" id="UP000504632">
    <property type="component" value="Chromosome 2"/>
</dbReference>
<comment type="subcellular location">
    <subcellularLocation>
        <location evidence="1">Membrane</location>
        <topology evidence="1">Multi-pass membrane protein</topology>
    </subcellularLocation>
</comment>
<feature type="binding site" evidence="6">
    <location>
        <position position="558"/>
    </location>
    <ligand>
        <name>Na(+)</name>
        <dbReference type="ChEBI" id="CHEBI:29101"/>
        <label>1</label>
    </ligand>
</feature>
<feature type="binding site" evidence="6">
    <location>
        <position position="190"/>
    </location>
    <ligand>
        <name>Na(+)</name>
        <dbReference type="ChEBI" id="CHEBI:29101"/>
        <label>1</label>
    </ligand>
</feature>
<keyword evidence="8" id="KW-0769">Symport</keyword>
<feature type="binding site" evidence="6">
    <location>
        <position position="561"/>
    </location>
    <ligand>
        <name>Na(+)</name>
        <dbReference type="ChEBI" id="CHEBI:29101"/>
        <label>1</label>
    </ligand>
</feature>
<dbReference type="PANTHER" id="PTHR11616:SF241">
    <property type="entry name" value="SODIUM- AND CHLORIDE-DEPENDENT GLYCINE TRANSPORTER 2"/>
    <property type="match status" value="1"/>
</dbReference>
<feature type="region of interest" description="Disordered" evidence="9">
    <location>
        <begin position="85"/>
        <end position="108"/>
    </location>
</feature>
<evidence type="ECO:0000256" key="5">
    <source>
        <dbReference type="ARBA" id="ARBA00023136"/>
    </source>
</evidence>
<feature type="compositionally biased region" description="Polar residues" evidence="9">
    <location>
        <begin position="93"/>
        <end position="107"/>
    </location>
</feature>
<accession>A0A6J2UNW6</accession>
<feature type="transmembrane region" description="Helical" evidence="10">
    <location>
        <begin position="588"/>
        <end position="606"/>
    </location>
</feature>